<dbReference type="Proteomes" id="UP000293045">
    <property type="component" value="Unassembled WGS sequence"/>
</dbReference>
<evidence type="ECO:0000313" key="2">
    <source>
        <dbReference type="EMBL" id="TBU01028.1"/>
    </source>
</evidence>
<evidence type="ECO:0000256" key="1">
    <source>
        <dbReference type="SAM" id="Phobius"/>
    </source>
</evidence>
<feature type="transmembrane region" description="Helical" evidence="1">
    <location>
        <begin position="85"/>
        <end position="118"/>
    </location>
</feature>
<proteinExistence type="predicted"/>
<sequence>MKYIKLLLFIILLYDIGYAYTIFKINAFPLYISLPLLTLELLLKLFHTIICFGKITKKVINISILSIILSMLITIYMYYPIMSYYYVFISDIIVGFIFYTSVISLIVDLSAIVVLTVVKKYIMFAVHMQ</sequence>
<feature type="transmembrane region" description="Helical" evidence="1">
    <location>
        <begin position="29"/>
        <end position="52"/>
    </location>
</feature>
<dbReference type="VEuPathDB" id="MicrosporidiaDB:CWI39_1505p0010"/>
<feature type="transmembrane region" description="Helical" evidence="1">
    <location>
        <begin position="59"/>
        <end position="79"/>
    </location>
</feature>
<reference evidence="2 3" key="1">
    <citation type="submission" date="2017-12" db="EMBL/GenBank/DDBJ databases">
        <authorList>
            <person name="Pombert J.-F."/>
            <person name="Haag K.L."/>
            <person name="Ebert D."/>
        </authorList>
    </citation>
    <scope>NUCLEOTIDE SEQUENCE [LARGE SCALE GENOMIC DNA]</scope>
    <source>
        <strain evidence="2">IL-BN-2</strain>
    </source>
</reference>
<evidence type="ECO:0000313" key="3">
    <source>
        <dbReference type="Proteomes" id="UP000293045"/>
    </source>
</evidence>
<keyword evidence="1" id="KW-1133">Transmembrane helix</keyword>
<keyword evidence="1" id="KW-0812">Transmembrane</keyword>
<name>A0A4Q9L105_9MICR</name>
<accession>A0A4Q9L105</accession>
<protein>
    <submittedName>
        <fullName evidence="2">Uncharacterized protein</fullName>
    </submittedName>
</protein>
<organism evidence="2 3">
    <name type="scientific">Hamiltosporidium magnivora</name>
    <dbReference type="NCBI Taxonomy" id="148818"/>
    <lineage>
        <taxon>Eukaryota</taxon>
        <taxon>Fungi</taxon>
        <taxon>Fungi incertae sedis</taxon>
        <taxon>Microsporidia</taxon>
        <taxon>Dubosqiidae</taxon>
        <taxon>Hamiltosporidium</taxon>
    </lineage>
</organism>
<dbReference type="AlphaFoldDB" id="A0A4Q9L105"/>
<comment type="caution">
    <text evidence="2">The sequence shown here is derived from an EMBL/GenBank/DDBJ whole genome shotgun (WGS) entry which is preliminary data.</text>
</comment>
<dbReference type="EMBL" id="PIXR01001505">
    <property type="protein sequence ID" value="TBU01028.1"/>
    <property type="molecule type" value="Genomic_DNA"/>
</dbReference>
<gene>
    <name evidence="2" type="ORF">CWI39_1505p0010</name>
</gene>
<keyword evidence="1" id="KW-0472">Membrane</keyword>